<protein>
    <submittedName>
        <fullName evidence="1">Uncharacterized protein</fullName>
    </submittedName>
</protein>
<dbReference type="RefSeq" id="WP_079347358.1">
    <property type="nucleotide sequence ID" value="NZ_MVAB01000001.1"/>
</dbReference>
<evidence type="ECO:0000313" key="2">
    <source>
        <dbReference type="Proteomes" id="UP000189970"/>
    </source>
</evidence>
<dbReference type="EMBL" id="MVAB01000001">
    <property type="protein sequence ID" value="OPF88239.1"/>
    <property type="molecule type" value="Genomic_DNA"/>
</dbReference>
<dbReference type="AlphaFoldDB" id="A0A1V4DIC9"/>
<sequence>MVRDNRPIYQIENELLGIYTDEYEMKLMKLYNKLETKEITSEAFKQQKTKIEKDFEWNKEHISKEAYEQAGKTFYDDERWD</sequence>
<keyword evidence="2" id="KW-1185">Reference proteome</keyword>
<gene>
    <name evidence="1" type="ORF">BW731_08665</name>
</gene>
<reference evidence="1 2" key="1">
    <citation type="submission" date="2017-02" db="EMBL/GenBank/DDBJ databases">
        <title>Vagococcus cremeus sp. nov., isolated from the small intestine of a marten, Martes flavigula.</title>
        <authorList>
            <person name="Tak E.J."/>
            <person name="Bae J.-W."/>
        </authorList>
    </citation>
    <scope>NUCLEOTIDE SEQUENCE [LARGE SCALE GENOMIC DNA]</scope>
    <source>
        <strain evidence="1 2">D7T301</strain>
    </source>
</reference>
<evidence type="ECO:0000313" key="1">
    <source>
        <dbReference type="EMBL" id="OPF88239.1"/>
    </source>
</evidence>
<accession>A0A1V4DIC9</accession>
<organism evidence="1 2">
    <name type="scientific">Vagococcus martis</name>
    <dbReference type="NCBI Taxonomy" id="1768210"/>
    <lineage>
        <taxon>Bacteria</taxon>
        <taxon>Bacillati</taxon>
        <taxon>Bacillota</taxon>
        <taxon>Bacilli</taxon>
        <taxon>Lactobacillales</taxon>
        <taxon>Enterococcaceae</taxon>
        <taxon>Vagococcus</taxon>
    </lineage>
</organism>
<dbReference type="Proteomes" id="UP000189970">
    <property type="component" value="Unassembled WGS sequence"/>
</dbReference>
<comment type="caution">
    <text evidence="1">The sequence shown here is derived from an EMBL/GenBank/DDBJ whole genome shotgun (WGS) entry which is preliminary data.</text>
</comment>
<proteinExistence type="predicted"/>
<name>A0A1V4DIC9_9ENTE</name>